<evidence type="ECO:0000259" key="2">
    <source>
        <dbReference type="Pfam" id="PF11926"/>
    </source>
</evidence>
<dbReference type="PANTHER" id="PTHR45089">
    <property type="entry name" value="DNAJ HEAT SHOCK AMINO-TERMINAL DOMAIN PROTEIN-RELATED"/>
    <property type="match status" value="1"/>
</dbReference>
<keyword evidence="1" id="KW-1133">Transmembrane helix</keyword>
<reference evidence="4" key="1">
    <citation type="submission" date="2025-08" db="UniProtKB">
        <authorList>
            <consortium name="RefSeq"/>
        </authorList>
    </citation>
    <scope>IDENTIFICATION</scope>
    <source>
        <tissue evidence="4">Leaf</tissue>
    </source>
</reference>
<evidence type="ECO:0000313" key="4">
    <source>
        <dbReference type="RefSeq" id="XP_048136599.1"/>
    </source>
</evidence>
<evidence type="ECO:0000313" key="3">
    <source>
        <dbReference type="Proteomes" id="UP000827889"/>
    </source>
</evidence>
<dbReference type="GeneID" id="115741587"/>
<accession>A0ABM3HJ31</accession>
<feature type="transmembrane region" description="Helical" evidence="1">
    <location>
        <begin position="12"/>
        <end position="41"/>
    </location>
</feature>
<gene>
    <name evidence="4" type="primary">LOC115741587</name>
</gene>
<evidence type="ECO:0000256" key="1">
    <source>
        <dbReference type="SAM" id="Phobius"/>
    </source>
</evidence>
<dbReference type="InterPro" id="IPR024593">
    <property type="entry name" value="DUF3444"/>
</dbReference>
<feature type="domain" description="DUF3444" evidence="2">
    <location>
        <begin position="257"/>
        <end position="461"/>
    </location>
</feature>
<keyword evidence="3" id="KW-1185">Reference proteome</keyword>
<name>A0ABM3HJ31_9MYRT</name>
<organism evidence="3 4">
    <name type="scientific">Rhodamnia argentea</name>
    <dbReference type="NCBI Taxonomy" id="178133"/>
    <lineage>
        <taxon>Eukaryota</taxon>
        <taxon>Viridiplantae</taxon>
        <taxon>Streptophyta</taxon>
        <taxon>Embryophyta</taxon>
        <taxon>Tracheophyta</taxon>
        <taxon>Spermatophyta</taxon>
        <taxon>Magnoliopsida</taxon>
        <taxon>eudicotyledons</taxon>
        <taxon>Gunneridae</taxon>
        <taxon>Pentapetalae</taxon>
        <taxon>rosids</taxon>
        <taxon>malvids</taxon>
        <taxon>Myrtales</taxon>
        <taxon>Myrtaceae</taxon>
        <taxon>Myrtoideae</taxon>
        <taxon>Myrteae</taxon>
        <taxon>Australasian group</taxon>
        <taxon>Rhodamnia</taxon>
    </lineage>
</organism>
<dbReference type="RefSeq" id="XP_048136599.1">
    <property type="nucleotide sequence ID" value="XM_048280642.1"/>
</dbReference>
<keyword evidence="1" id="KW-0472">Membrane</keyword>
<sequence length="501" mass="55516">MAVVLVVMEIGLFYYVIGLRASASGSLIFSGVIAMGIWNFYADEQATLNWKTSRFVALLQGMRVDDMELANCDKAAPAPASHYPPSGVLEPVVRHRRRGCEEEAAAVREKCSQIIQKSKKARSGSVGMPADVKSLETEGIKKSRVGKGGMNKKVTEDASQVSFANCRRLSTAKKEIFEKLGVCSSEKEPTDGLNSSQGKVKQKYHEEQKAPANGTKTAAVKHRKPVDRIGRVYIKKTSCAISNVESESENFVVKQTIVADPEFHDFENDRTEVSFADNKVWATYDGDDRMPRYYALIHNVITLRPFKVSISWLSSKGNQKLGPMWWVGSGFAKTCGDLWIGDSIVYGSLNAFSHVMRWKKSSRGLIQIYPLKGDVWALYRNWSSDWNESTPNDVKHSYDMVEVIEDSSKEHGVTVAPLIKVCGLKTLFGKHPDPCKLWTIPREELFRFSHQVPAQLITGEEGANAPIGCWELDPASTPLELQVSTQGQGGDMDRPAGALVC</sequence>
<dbReference type="Proteomes" id="UP000827889">
    <property type="component" value="Chromosome 6"/>
</dbReference>
<keyword evidence="1" id="KW-0812">Transmembrane</keyword>
<proteinExistence type="predicted"/>
<dbReference type="Pfam" id="PF11926">
    <property type="entry name" value="DUF3444"/>
    <property type="match status" value="1"/>
</dbReference>
<protein>
    <submittedName>
        <fullName evidence="4">Uncharacterized protein LOC115741587</fullName>
    </submittedName>
</protein>